<dbReference type="InterPro" id="IPR049453">
    <property type="entry name" value="Memb_transporter_dom"/>
</dbReference>
<gene>
    <name evidence="8" type="ORF">AE0388_1384</name>
</gene>
<protein>
    <recommendedName>
        <fullName evidence="7">Integral membrane bound transporter domain-containing protein</fullName>
    </recommendedName>
</protein>
<dbReference type="GO" id="GO:0016020">
    <property type="term" value="C:membrane"/>
    <property type="evidence" value="ECO:0007669"/>
    <property type="project" value="UniProtKB-SubCell"/>
</dbReference>
<keyword evidence="9" id="KW-1185">Reference proteome</keyword>
<feature type="transmembrane region" description="Helical" evidence="6">
    <location>
        <begin position="83"/>
        <end position="101"/>
    </location>
</feature>
<feature type="transmembrane region" description="Helical" evidence="6">
    <location>
        <begin position="154"/>
        <end position="171"/>
    </location>
</feature>
<feature type="transmembrane region" description="Helical" evidence="6">
    <location>
        <begin position="28"/>
        <end position="53"/>
    </location>
</feature>
<evidence type="ECO:0000259" key="7">
    <source>
        <dbReference type="Pfam" id="PF13515"/>
    </source>
</evidence>
<evidence type="ECO:0000313" key="8">
    <source>
        <dbReference type="EMBL" id="KHS52981.1"/>
    </source>
</evidence>
<dbReference type="Pfam" id="PF13515">
    <property type="entry name" value="FUSC_2"/>
    <property type="match status" value="1"/>
</dbReference>
<accession>A0A0B9ABJ2</accession>
<keyword evidence="3 6" id="KW-1133">Transmembrane helix</keyword>
<dbReference type="AlphaFoldDB" id="A0A0B9ABJ2"/>
<dbReference type="Proteomes" id="UP000031488">
    <property type="component" value="Unassembled WGS sequence"/>
</dbReference>
<evidence type="ECO:0000256" key="3">
    <source>
        <dbReference type="ARBA" id="ARBA00022989"/>
    </source>
</evidence>
<evidence type="ECO:0000256" key="4">
    <source>
        <dbReference type="ARBA" id="ARBA00023136"/>
    </source>
</evidence>
<dbReference type="PATRIC" id="fig|1703.6.peg.1274"/>
<proteinExistence type="predicted"/>
<dbReference type="OrthoDB" id="5198202at2"/>
<evidence type="ECO:0000256" key="5">
    <source>
        <dbReference type="SAM" id="MobiDB-lite"/>
    </source>
</evidence>
<sequence length="382" mass="41148">MAETRVSDLPRRGFSVVSHRLRMGLKRVWVNSGQLVQIPIAATAAYAFCVYVLDHPYPFLAAVASAVGIGPVVDRRLRRALEIGIGATFGVLVGEILVNLYGSGIWQLALTLIIGLVIGTILNSGGIFITQIAVQSVYVVVVPASATTMPFPRTLDALTGSVCAILLALLIPRDARKVPRRLAADMLEEVDAVLRMMKRALRDADVTMAGRALERARETQDIIDSWGSSLRISREAAKINARARRHAAEVTRLSRAHTFSDRAMRTMRVIARRVVGVTELGVGKPVIADYVGSLADGAKKLEIALRRGTDRSLAEAALSEAAGALDPRAKSDWDIHDESMVLLLRTVAVDLLQAAGLTRAEAQSRLPPLAEDADDDGGPVVE</sequence>
<evidence type="ECO:0000256" key="6">
    <source>
        <dbReference type="SAM" id="Phobius"/>
    </source>
</evidence>
<dbReference type="STRING" id="1703.BLSMQ_3304"/>
<evidence type="ECO:0000313" key="9">
    <source>
        <dbReference type="Proteomes" id="UP000031488"/>
    </source>
</evidence>
<reference evidence="8 9" key="1">
    <citation type="submission" date="2014-11" db="EMBL/GenBank/DDBJ databases">
        <title>Draft Genome Sequence of Brevibacterium linens AE038-8.</title>
        <authorList>
            <person name="Maizel D."/>
            <person name="Utturkar S.M."/>
            <person name="Brown S.D."/>
            <person name="Ferrero M."/>
            <person name="Rosen B.P."/>
        </authorList>
    </citation>
    <scope>NUCLEOTIDE SEQUENCE [LARGE SCALE GENOMIC DNA]</scope>
    <source>
        <strain evidence="8 9">AE038-8</strain>
    </source>
</reference>
<dbReference type="RefSeq" id="WP_039208421.1">
    <property type="nucleotide sequence ID" value="NZ_CP186330.1"/>
</dbReference>
<dbReference type="EMBL" id="JTJZ01000017">
    <property type="protein sequence ID" value="KHS52981.1"/>
    <property type="molecule type" value="Genomic_DNA"/>
</dbReference>
<name>A0A0B9ABJ2_BRELN</name>
<evidence type="ECO:0000256" key="2">
    <source>
        <dbReference type="ARBA" id="ARBA00022692"/>
    </source>
</evidence>
<keyword evidence="2 6" id="KW-0812">Transmembrane</keyword>
<evidence type="ECO:0000256" key="1">
    <source>
        <dbReference type="ARBA" id="ARBA00004141"/>
    </source>
</evidence>
<feature type="transmembrane region" description="Helical" evidence="6">
    <location>
        <begin position="108"/>
        <end position="134"/>
    </location>
</feature>
<keyword evidence="4 6" id="KW-0472">Membrane</keyword>
<organism evidence="8 9">
    <name type="scientific">Brevibacterium linens</name>
    <dbReference type="NCBI Taxonomy" id="1703"/>
    <lineage>
        <taxon>Bacteria</taxon>
        <taxon>Bacillati</taxon>
        <taxon>Actinomycetota</taxon>
        <taxon>Actinomycetes</taxon>
        <taxon>Micrococcales</taxon>
        <taxon>Brevibacteriaceae</taxon>
        <taxon>Brevibacterium</taxon>
    </lineage>
</organism>
<feature type="domain" description="Integral membrane bound transporter" evidence="7">
    <location>
        <begin position="47"/>
        <end position="166"/>
    </location>
</feature>
<feature type="region of interest" description="Disordered" evidence="5">
    <location>
        <begin position="363"/>
        <end position="382"/>
    </location>
</feature>
<comment type="caution">
    <text evidence="8">The sequence shown here is derived from an EMBL/GenBank/DDBJ whole genome shotgun (WGS) entry which is preliminary data.</text>
</comment>
<comment type="subcellular location">
    <subcellularLocation>
        <location evidence="1">Membrane</location>
        <topology evidence="1">Multi-pass membrane protein</topology>
    </subcellularLocation>
</comment>
<feature type="compositionally biased region" description="Acidic residues" evidence="5">
    <location>
        <begin position="371"/>
        <end position="382"/>
    </location>
</feature>